<protein>
    <recommendedName>
        <fullName evidence="2">histidine kinase</fullName>
        <ecNumber evidence="2">2.7.13.3</ecNumber>
    </recommendedName>
</protein>
<dbReference type="Gene3D" id="1.10.287.130">
    <property type="match status" value="1"/>
</dbReference>
<dbReference type="CDD" id="cd17546">
    <property type="entry name" value="REC_hyHK_CKI1_RcsC-like"/>
    <property type="match status" value="1"/>
</dbReference>
<dbReference type="InterPro" id="IPR005467">
    <property type="entry name" value="His_kinase_dom"/>
</dbReference>
<dbReference type="GO" id="GO:0000155">
    <property type="term" value="F:phosphorelay sensor kinase activity"/>
    <property type="evidence" value="ECO:0007669"/>
    <property type="project" value="InterPro"/>
</dbReference>
<keyword evidence="5" id="KW-0418">Kinase</keyword>
<feature type="domain" description="Histidine kinase" evidence="8">
    <location>
        <begin position="359"/>
        <end position="617"/>
    </location>
</feature>
<gene>
    <name evidence="10" type="ORF">C8J55DRAFT_310278</name>
</gene>
<dbReference type="PROSITE" id="PS50109">
    <property type="entry name" value="HIS_KIN"/>
    <property type="match status" value="1"/>
</dbReference>
<evidence type="ECO:0000256" key="7">
    <source>
        <dbReference type="SAM" id="MobiDB-lite"/>
    </source>
</evidence>
<dbReference type="EC" id="2.7.13.3" evidence="2"/>
<dbReference type="Pfam" id="PF00072">
    <property type="entry name" value="Response_reg"/>
    <property type="match status" value="1"/>
</dbReference>
<dbReference type="InterPro" id="IPR029016">
    <property type="entry name" value="GAF-like_dom_sf"/>
</dbReference>
<feature type="modified residue" description="4-aspartylphosphate" evidence="6">
    <location>
        <position position="919"/>
    </location>
</feature>
<dbReference type="SUPFAM" id="SSF52172">
    <property type="entry name" value="CheY-like"/>
    <property type="match status" value="1"/>
</dbReference>
<dbReference type="SUPFAM" id="SSF55781">
    <property type="entry name" value="GAF domain-like"/>
    <property type="match status" value="1"/>
</dbReference>
<reference evidence="10" key="1">
    <citation type="submission" date="2022-08" db="EMBL/GenBank/DDBJ databases">
        <authorList>
            <consortium name="DOE Joint Genome Institute"/>
            <person name="Min B."/>
            <person name="Riley R."/>
            <person name="Sierra-Patev S."/>
            <person name="Naranjo-Ortiz M."/>
            <person name="Looney B."/>
            <person name="Konkel Z."/>
            <person name="Slot J.C."/>
            <person name="Sakamoto Y."/>
            <person name="Steenwyk J.L."/>
            <person name="Rokas A."/>
            <person name="Carro J."/>
            <person name="Camarero S."/>
            <person name="Ferreira P."/>
            <person name="Molpeceres G."/>
            <person name="Ruiz-Duenas F.J."/>
            <person name="Serrano A."/>
            <person name="Henrissat B."/>
            <person name="Drula E."/>
            <person name="Hughes K.W."/>
            <person name="Mata J.L."/>
            <person name="Ishikawa N.K."/>
            <person name="Vargas-Isla R."/>
            <person name="Ushijima S."/>
            <person name="Smith C.A."/>
            <person name="Ahrendt S."/>
            <person name="Andreopoulos W."/>
            <person name="He G."/>
            <person name="Labutti K."/>
            <person name="Lipzen A."/>
            <person name="Ng V."/>
            <person name="Sandor L."/>
            <person name="Barry K."/>
            <person name="Martinez A.T."/>
            <person name="Xiao Y."/>
            <person name="Gibbons J.G."/>
            <person name="Terashima K."/>
            <person name="Hibbett D.S."/>
            <person name="Grigoriev I.V."/>
        </authorList>
    </citation>
    <scope>NUCLEOTIDE SEQUENCE</scope>
    <source>
        <strain evidence="10">Sp2 HRB7682 ss15</strain>
    </source>
</reference>
<dbReference type="InterPro" id="IPR003661">
    <property type="entry name" value="HisK_dim/P_dom"/>
</dbReference>
<dbReference type="PROSITE" id="PS50110">
    <property type="entry name" value="RESPONSE_REGULATORY"/>
    <property type="match status" value="1"/>
</dbReference>
<feature type="domain" description="Response regulatory" evidence="9">
    <location>
        <begin position="869"/>
        <end position="993"/>
    </location>
</feature>
<dbReference type="InterPro" id="IPR036890">
    <property type="entry name" value="HATPase_C_sf"/>
</dbReference>
<evidence type="ECO:0000256" key="4">
    <source>
        <dbReference type="ARBA" id="ARBA00022679"/>
    </source>
</evidence>
<dbReference type="AlphaFoldDB" id="A0A9W8ZR29"/>
<evidence type="ECO:0000259" key="8">
    <source>
        <dbReference type="PROSITE" id="PS50109"/>
    </source>
</evidence>
<evidence type="ECO:0000256" key="5">
    <source>
        <dbReference type="ARBA" id="ARBA00022777"/>
    </source>
</evidence>
<dbReference type="PANTHER" id="PTHR43047:SF72">
    <property type="entry name" value="OSMOSENSING HISTIDINE PROTEIN KINASE SLN1"/>
    <property type="match status" value="1"/>
</dbReference>
<proteinExistence type="predicted"/>
<dbReference type="GO" id="GO:0005886">
    <property type="term" value="C:plasma membrane"/>
    <property type="evidence" value="ECO:0007669"/>
    <property type="project" value="TreeGrafter"/>
</dbReference>
<evidence type="ECO:0000256" key="3">
    <source>
        <dbReference type="ARBA" id="ARBA00022553"/>
    </source>
</evidence>
<comment type="catalytic activity">
    <reaction evidence="1">
        <text>ATP + protein L-histidine = ADP + protein N-phospho-L-histidine.</text>
        <dbReference type="EC" id="2.7.13.3"/>
    </reaction>
</comment>
<dbReference type="InterPro" id="IPR036097">
    <property type="entry name" value="HisK_dim/P_sf"/>
</dbReference>
<evidence type="ECO:0000259" key="9">
    <source>
        <dbReference type="PROSITE" id="PS50110"/>
    </source>
</evidence>
<dbReference type="InterPro" id="IPR003594">
    <property type="entry name" value="HATPase_dom"/>
</dbReference>
<dbReference type="SMART" id="SM00387">
    <property type="entry name" value="HATPase_c"/>
    <property type="match status" value="1"/>
</dbReference>
<dbReference type="Gene3D" id="3.40.50.2300">
    <property type="match status" value="1"/>
</dbReference>
<dbReference type="SMART" id="SM00448">
    <property type="entry name" value="REC"/>
    <property type="match status" value="1"/>
</dbReference>
<dbReference type="InterPro" id="IPR003018">
    <property type="entry name" value="GAF"/>
</dbReference>
<keyword evidence="4" id="KW-0808">Transferase</keyword>
<sequence length="995" mass="109823">MGTSSGSNQNVCACIPGIENTCPSSMDSSLLTAMFMNSHSRVQSFCAHAILQRNDEPMVILDTLQDWRFANNPNVLNAPCIRFYAGAPLRTQDGHNVGSLAVIDDAPREEFTPRHRHTLKEFAAIAMREMELWRDKIQLRIRDRIQNSMEQFSRECLEIDMEQQDSQSPQGSPGSVYEEQSSNPSLSMSGSSMERVYDRAAKLVQRTLDVEGVIVMDVSHCEVLENMSGESTVNVVMHHGDPDVTETTTKSLTADEYAKLNVFFAKNPDGKISEGIVPQSFRLFLPTTRIQYALTVPIYNIDKRPFALLCAYNASEHTKRFLEGHELSYLRAIGVIILSAVLKRRMLLADKAKSLFISNISHELRTPLHGILAAAELLGELDLNHTQLSFLQTVQACGTSLVETVNHVLDFTKLSGNSKAGGVENVIIPTKVDLMQLVEDAVDGCWIGHCARTAIMEDTGTGIGSVYSPPKEDEGQTRKHVEAVIDIGPRLEGWVLKCEKGGIRRVLMNIFGNSLKFTSNGFVHVILRELPPAEDDPPNKIKVELAVHDTGKGISQNFLKNQLFHPFSQENPLQTGTGLGLAIVNSIVTSDSVGGKVDVWSEENVGTEIKITFPVEVVEADEVVEMGHLKLDDFNASPTVSLVGFEDSHQGIRLMRSVLKTYITNWWGLEVLENHDGELGNIVILNEDVSVVVKATQRHDTSRPFVVLSALRGNPTMMSAASDHELIGGFCRIIYKPGGPSRIRSVLRLCLHAMKIGSKSSYPSLLEERQVSNQSFVHNGALSAANTIVPRRYSEDSHLLTPRPSMSPRSTTAHPNGPSSWNMPTSTVVEEKTDLSDSEINEPTITLDSGGTLLKSSIRSIDTQRQKIRVLLIEDNGVLRGLLVKWLSKKGFYYRDAVDGRDGVNAYEKDGPFDVVLLDLSMPVLDGIGATAEIRRIESGFTAEFSHRRSRILALTGMSSLEDKRRAFDAGVDGYLVKPVLFSTLNEVFSKLGIS</sequence>
<dbReference type="Pfam" id="PF00512">
    <property type="entry name" value="HisKA"/>
    <property type="match status" value="1"/>
</dbReference>
<dbReference type="CDD" id="cd00082">
    <property type="entry name" value="HisKA"/>
    <property type="match status" value="1"/>
</dbReference>
<evidence type="ECO:0000256" key="1">
    <source>
        <dbReference type="ARBA" id="ARBA00000085"/>
    </source>
</evidence>
<dbReference type="InterPro" id="IPR001789">
    <property type="entry name" value="Sig_transdc_resp-reg_receiver"/>
</dbReference>
<accession>A0A9W8ZR29</accession>
<dbReference type="Pfam" id="PF01590">
    <property type="entry name" value="GAF"/>
    <property type="match status" value="1"/>
</dbReference>
<dbReference type="Pfam" id="PF02518">
    <property type="entry name" value="HATPase_c"/>
    <property type="match status" value="1"/>
</dbReference>
<keyword evidence="3 6" id="KW-0597">Phosphoprotein</keyword>
<dbReference type="Proteomes" id="UP001150238">
    <property type="component" value="Unassembled WGS sequence"/>
</dbReference>
<feature type="region of interest" description="Disordered" evidence="7">
    <location>
        <begin position="796"/>
        <end position="825"/>
    </location>
</feature>
<dbReference type="InterPro" id="IPR011006">
    <property type="entry name" value="CheY-like_superfamily"/>
</dbReference>
<dbReference type="FunFam" id="1.10.287.130:FF:000023">
    <property type="entry name" value="Sensor histidine kinase/response regulator, putative"/>
    <property type="match status" value="1"/>
</dbReference>
<organism evidence="10 11">
    <name type="scientific">Lentinula lateritia</name>
    <dbReference type="NCBI Taxonomy" id="40482"/>
    <lineage>
        <taxon>Eukaryota</taxon>
        <taxon>Fungi</taxon>
        <taxon>Dikarya</taxon>
        <taxon>Basidiomycota</taxon>
        <taxon>Agaricomycotina</taxon>
        <taxon>Agaricomycetes</taxon>
        <taxon>Agaricomycetidae</taxon>
        <taxon>Agaricales</taxon>
        <taxon>Marasmiineae</taxon>
        <taxon>Omphalotaceae</taxon>
        <taxon>Lentinula</taxon>
    </lineage>
</organism>
<evidence type="ECO:0000313" key="11">
    <source>
        <dbReference type="Proteomes" id="UP001150238"/>
    </source>
</evidence>
<dbReference type="SUPFAM" id="SSF47384">
    <property type="entry name" value="Homodimeric domain of signal transducing histidine kinase"/>
    <property type="match status" value="1"/>
</dbReference>
<evidence type="ECO:0000256" key="6">
    <source>
        <dbReference type="PROSITE-ProRule" id="PRU00169"/>
    </source>
</evidence>
<dbReference type="SUPFAM" id="SSF55874">
    <property type="entry name" value="ATPase domain of HSP90 chaperone/DNA topoisomerase II/histidine kinase"/>
    <property type="match status" value="1"/>
</dbReference>
<feature type="compositionally biased region" description="Polar residues" evidence="7">
    <location>
        <begin position="807"/>
        <end position="825"/>
    </location>
</feature>
<dbReference type="InterPro" id="IPR004358">
    <property type="entry name" value="Sig_transdc_His_kin-like_C"/>
</dbReference>
<evidence type="ECO:0000256" key="2">
    <source>
        <dbReference type="ARBA" id="ARBA00012438"/>
    </source>
</evidence>
<dbReference type="Gene3D" id="3.30.565.10">
    <property type="entry name" value="Histidine kinase-like ATPase, C-terminal domain"/>
    <property type="match status" value="1"/>
</dbReference>
<dbReference type="SMART" id="SM00388">
    <property type="entry name" value="HisKA"/>
    <property type="match status" value="1"/>
</dbReference>
<dbReference type="PANTHER" id="PTHR43047">
    <property type="entry name" value="TWO-COMPONENT HISTIDINE PROTEIN KINASE"/>
    <property type="match status" value="1"/>
</dbReference>
<evidence type="ECO:0000313" key="10">
    <source>
        <dbReference type="EMBL" id="KAJ4463359.1"/>
    </source>
</evidence>
<comment type="caution">
    <text evidence="10">The sequence shown here is derived from an EMBL/GenBank/DDBJ whole genome shotgun (WGS) entry which is preliminary data.</text>
</comment>
<name>A0A9W8ZR29_9AGAR</name>
<dbReference type="PRINTS" id="PR00344">
    <property type="entry name" value="BCTRLSENSOR"/>
</dbReference>
<feature type="region of interest" description="Disordered" evidence="7">
    <location>
        <begin position="161"/>
        <end position="191"/>
    </location>
</feature>
<reference evidence="10" key="2">
    <citation type="journal article" date="2023" name="Proc. Natl. Acad. Sci. U.S.A.">
        <title>A global phylogenomic analysis of the shiitake genus Lentinula.</title>
        <authorList>
            <person name="Sierra-Patev S."/>
            <person name="Min B."/>
            <person name="Naranjo-Ortiz M."/>
            <person name="Looney B."/>
            <person name="Konkel Z."/>
            <person name="Slot J.C."/>
            <person name="Sakamoto Y."/>
            <person name="Steenwyk J.L."/>
            <person name="Rokas A."/>
            <person name="Carro J."/>
            <person name="Camarero S."/>
            <person name="Ferreira P."/>
            <person name="Molpeceres G."/>
            <person name="Ruiz-Duenas F.J."/>
            <person name="Serrano A."/>
            <person name="Henrissat B."/>
            <person name="Drula E."/>
            <person name="Hughes K.W."/>
            <person name="Mata J.L."/>
            <person name="Ishikawa N.K."/>
            <person name="Vargas-Isla R."/>
            <person name="Ushijima S."/>
            <person name="Smith C.A."/>
            <person name="Donoghue J."/>
            <person name="Ahrendt S."/>
            <person name="Andreopoulos W."/>
            <person name="He G."/>
            <person name="LaButti K."/>
            <person name="Lipzen A."/>
            <person name="Ng V."/>
            <person name="Riley R."/>
            <person name="Sandor L."/>
            <person name="Barry K."/>
            <person name="Martinez A.T."/>
            <person name="Xiao Y."/>
            <person name="Gibbons J.G."/>
            <person name="Terashima K."/>
            <person name="Grigoriev I.V."/>
            <person name="Hibbett D."/>
        </authorList>
    </citation>
    <scope>NUCLEOTIDE SEQUENCE</scope>
    <source>
        <strain evidence="10">Sp2 HRB7682 ss15</strain>
    </source>
</reference>
<dbReference type="Gene3D" id="3.30.450.40">
    <property type="match status" value="1"/>
</dbReference>
<dbReference type="EMBL" id="JANVFS010000073">
    <property type="protein sequence ID" value="KAJ4463359.1"/>
    <property type="molecule type" value="Genomic_DNA"/>
</dbReference>
<feature type="compositionally biased region" description="Low complexity" evidence="7">
    <location>
        <begin position="164"/>
        <end position="191"/>
    </location>
</feature>
<dbReference type="GO" id="GO:0009927">
    <property type="term" value="F:histidine phosphotransfer kinase activity"/>
    <property type="evidence" value="ECO:0007669"/>
    <property type="project" value="TreeGrafter"/>
</dbReference>